<organism evidence="2 3">
    <name type="scientific">Brassica napus</name>
    <name type="common">Rape</name>
    <dbReference type="NCBI Taxonomy" id="3708"/>
    <lineage>
        <taxon>Eukaryota</taxon>
        <taxon>Viridiplantae</taxon>
        <taxon>Streptophyta</taxon>
        <taxon>Embryophyta</taxon>
        <taxon>Tracheophyta</taxon>
        <taxon>Spermatophyta</taxon>
        <taxon>Magnoliopsida</taxon>
        <taxon>eudicotyledons</taxon>
        <taxon>Gunneridae</taxon>
        <taxon>Pentapetalae</taxon>
        <taxon>rosids</taxon>
        <taxon>malvids</taxon>
        <taxon>Brassicales</taxon>
        <taxon>Brassicaceae</taxon>
        <taxon>Brassiceae</taxon>
        <taxon>Brassica</taxon>
    </lineage>
</organism>
<keyword evidence="1" id="KW-0472">Membrane</keyword>
<feature type="transmembrane region" description="Helical" evidence="1">
    <location>
        <begin position="41"/>
        <end position="63"/>
    </location>
</feature>
<keyword evidence="1" id="KW-0812">Transmembrane</keyword>
<dbReference type="EMBL" id="JAGKQM010000004">
    <property type="protein sequence ID" value="KAH0930076.1"/>
    <property type="molecule type" value="Genomic_DNA"/>
</dbReference>
<protein>
    <submittedName>
        <fullName evidence="2">Uncharacterized protein</fullName>
    </submittedName>
</protein>
<evidence type="ECO:0000313" key="3">
    <source>
        <dbReference type="Proteomes" id="UP000824890"/>
    </source>
</evidence>
<keyword evidence="3" id="KW-1185">Reference proteome</keyword>
<dbReference type="Proteomes" id="UP000824890">
    <property type="component" value="Unassembled WGS sequence"/>
</dbReference>
<name>A0ABQ8DL43_BRANA</name>
<accession>A0ABQ8DL43</accession>
<comment type="caution">
    <text evidence="2">The sequence shown here is derived from an EMBL/GenBank/DDBJ whole genome shotgun (WGS) entry which is preliminary data.</text>
</comment>
<evidence type="ECO:0000256" key="1">
    <source>
        <dbReference type="SAM" id="Phobius"/>
    </source>
</evidence>
<keyword evidence="1" id="KW-1133">Transmembrane helix</keyword>
<reference evidence="2 3" key="1">
    <citation type="submission" date="2021-05" db="EMBL/GenBank/DDBJ databases">
        <title>Genome Assembly of Synthetic Allotetraploid Brassica napus Reveals Homoeologous Exchanges between Subgenomes.</title>
        <authorList>
            <person name="Davis J.T."/>
        </authorList>
    </citation>
    <scope>NUCLEOTIDE SEQUENCE [LARGE SCALE GENOMIC DNA]</scope>
    <source>
        <strain evidence="3">cv. Da-Ae</strain>
        <tissue evidence="2">Seedling</tissue>
    </source>
</reference>
<gene>
    <name evidence="2" type="ORF">HID58_015803</name>
</gene>
<sequence length="134" mass="15067">MKVCLRLCREAAMIVQASSSGLSPCLKIVSFQVFVNGGMKLAVVLCSDGFFIFLYIVVPIFYWSNTYDAQMFPFYTSQTLDHAGHTEKDFDINLDAYKGYSKLYVYMGNVEEELSSSTSDPDQRFLLTFNASAS</sequence>
<evidence type="ECO:0000313" key="2">
    <source>
        <dbReference type="EMBL" id="KAH0930076.1"/>
    </source>
</evidence>
<proteinExistence type="predicted"/>